<dbReference type="InterPro" id="IPR016040">
    <property type="entry name" value="NAD(P)-bd_dom"/>
</dbReference>
<feature type="region of interest" description="Disordered" evidence="2">
    <location>
        <begin position="320"/>
        <end position="357"/>
    </location>
</feature>
<reference evidence="4 5" key="1">
    <citation type="submission" date="2015-01" db="EMBL/GenBank/DDBJ databases">
        <title>The Genome Sequence of Fonsecaea pedrosoi CBS 271.37.</title>
        <authorList>
            <consortium name="The Broad Institute Genomics Platform"/>
            <person name="Cuomo C."/>
            <person name="de Hoog S."/>
            <person name="Gorbushina A."/>
            <person name="Stielow B."/>
            <person name="Teixiera M."/>
            <person name="Abouelleil A."/>
            <person name="Chapman S.B."/>
            <person name="Priest M."/>
            <person name="Young S.K."/>
            <person name="Wortman J."/>
            <person name="Nusbaum C."/>
            <person name="Birren B."/>
        </authorList>
    </citation>
    <scope>NUCLEOTIDE SEQUENCE [LARGE SCALE GENOMIC DNA]</scope>
    <source>
        <strain evidence="4 5">CBS 271.37</strain>
    </source>
</reference>
<dbReference type="GeneID" id="25307761"/>
<organism evidence="4 5">
    <name type="scientific">Fonsecaea pedrosoi CBS 271.37</name>
    <dbReference type="NCBI Taxonomy" id="1442368"/>
    <lineage>
        <taxon>Eukaryota</taxon>
        <taxon>Fungi</taxon>
        <taxon>Dikarya</taxon>
        <taxon>Ascomycota</taxon>
        <taxon>Pezizomycotina</taxon>
        <taxon>Eurotiomycetes</taxon>
        <taxon>Chaetothyriomycetidae</taxon>
        <taxon>Chaetothyriales</taxon>
        <taxon>Herpotrichiellaceae</taxon>
        <taxon>Fonsecaea</taxon>
    </lineage>
</organism>
<dbReference type="AlphaFoldDB" id="A0A0D2GIT3"/>
<dbReference type="Proteomes" id="UP000053029">
    <property type="component" value="Unassembled WGS sequence"/>
</dbReference>
<dbReference type="RefSeq" id="XP_013282243.1">
    <property type="nucleotide sequence ID" value="XM_013426789.1"/>
</dbReference>
<evidence type="ECO:0000256" key="1">
    <source>
        <dbReference type="ARBA" id="ARBA00038376"/>
    </source>
</evidence>
<dbReference type="PANTHER" id="PTHR15020">
    <property type="entry name" value="FLAVIN REDUCTASE-RELATED"/>
    <property type="match status" value="1"/>
</dbReference>
<dbReference type="STRING" id="1442368.A0A0D2GIT3"/>
<comment type="similarity">
    <text evidence="1">Belongs to the avfA family.</text>
</comment>
<dbReference type="EMBL" id="KN846973">
    <property type="protein sequence ID" value="KIW78435.1"/>
    <property type="molecule type" value="Genomic_DNA"/>
</dbReference>
<sequence>MATNLTSKSTINVLLLGATGSLGSRIFGSLLERPSVNVTVVVRSRDKMSRILYNTQHPSREGFEPSSLSPALRRKLSIIEGDATDSDLLARIMREKSIRVLVNAAGHAPMFAGRSSNSVSDGKDMASGSDNEVARIVRASVDAIEDVAKSAEVDTAETRVRGWFVGGMLLLDLPESDGGRAKQLAPEKTHSLDTYLPLYLHHRPLESILRSSKHLDWTLVCPAKMIPRSQRPKSSTSSAVPSADDATSVPLRAPSPTLVATADVPPRWSVWPVLRALPWSIGPVLEIMANSPRYTVTFEHVAEFIVASIVREHELHQLRERKQEQEQDQNVSRNDHERDQHIPGSVVGREEGERKEDEGVWVNSKIGLIACSGRA</sequence>
<evidence type="ECO:0000313" key="4">
    <source>
        <dbReference type="EMBL" id="KIW78435.1"/>
    </source>
</evidence>
<keyword evidence="5" id="KW-1185">Reference proteome</keyword>
<dbReference type="OrthoDB" id="10254221at2759"/>
<dbReference type="Pfam" id="PF13460">
    <property type="entry name" value="NAD_binding_10"/>
    <property type="match status" value="1"/>
</dbReference>
<evidence type="ECO:0000256" key="2">
    <source>
        <dbReference type="SAM" id="MobiDB-lite"/>
    </source>
</evidence>
<name>A0A0D2GIT3_9EURO</name>
<dbReference type="InterPro" id="IPR036291">
    <property type="entry name" value="NAD(P)-bd_dom_sf"/>
</dbReference>
<dbReference type="VEuPathDB" id="FungiDB:Z517_08271"/>
<feature type="compositionally biased region" description="Basic and acidic residues" evidence="2">
    <location>
        <begin position="348"/>
        <end position="357"/>
    </location>
</feature>
<feature type="domain" description="NAD(P)-binding" evidence="3">
    <location>
        <begin position="17"/>
        <end position="227"/>
    </location>
</feature>
<dbReference type="HOGENOM" id="CLU_737777_0_0_1"/>
<evidence type="ECO:0000313" key="5">
    <source>
        <dbReference type="Proteomes" id="UP000053029"/>
    </source>
</evidence>
<evidence type="ECO:0000259" key="3">
    <source>
        <dbReference type="Pfam" id="PF13460"/>
    </source>
</evidence>
<protein>
    <recommendedName>
        <fullName evidence="3">NAD(P)-binding domain-containing protein</fullName>
    </recommendedName>
</protein>
<dbReference type="SUPFAM" id="SSF51735">
    <property type="entry name" value="NAD(P)-binding Rossmann-fold domains"/>
    <property type="match status" value="1"/>
</dbReference>
<gene>
    <name evidence="4" type="ORF">Z517_08271</name>
</gene>
<dbReference type="PANTHER" id="PTHR15020:SF50">
    <property type="entry name" value="UPF0659 PROTEIN YMR090W"/>
    <property type="match status" value="1"/>
</dbReference>
<dbReference type="Gene3D" id="3.40.50.720">
    <property type="entry name" value="NAD(P)-binding Rossmann-like Domain"/>
    <property type="match status" value="1"/>
</dbReference>
<feature type="region of interest" description="Disordered" evidence="2">
    <location>
        <begin position="228"/>
        <end position="252"/>
    </location>
</feature>
<proteinExistence type="inferred from homology"/>
<accession>A0A0D2GIT3</accession>